<name>A0ABD6AAL1_9EURY</name>
<keyword evidence="1" id="KW-1133">Transmembrane helix</keyword>
<dbReference type="AlphaFoldDB" id="A0ABD6AAL1"/>
<feature type="transmembrane region" description="Helical" evidence="1">
    <location>
        <begin position="46"/>
        <end position="65"/>
    </location>
</feature>
<dbReference type="RefSeq" id="WP_276303297.1">
    <property type="nucleotide sequence ID" value="NZ_CP119992.1"/>
</dbReference>
<keyword evidence="1" id="KW-0472">Membrane</keyword>
<keyword evidence="3" id="KW-1185">Reference proteome</keyword>
<comment type="caution">
    <text evidence="2">The sequence shown here is derived from an EMBL/GenBank/DDBJ whole genome shotgun (WGS) entry which is preliminary data.</text>
</comment>
<protein>
    <submittedName>
        <fullName evidence="2">Uncharacterized protein</fullName>
    </submittedName>
</protein>
<gene>
    <name evidence="2" type="ORF">ACFQPE_11740</name>
</gene>
<accession>A0ABD6AAL1</accession>
<reference evidence="2 3" key="1">
    <citation type="journal article" date="2019" name="Int. J. Syst. Evol. Microbiol.">
        <title>The Global Catalogue of Microorganisms (GCM) 10K type strain sequencing project: providing services to taxonomists for standard genome sequencing and annotation.</title>
        <authorList>
            <consortium name="The Broad Institute Genomics Platform"/>
            <consortium name="The Broad Institute Genome Sequencing Center for Infectious Disease"/>
            <person name="Wu L."/>
            <person name="Ma J."/>
        </authorList>
    </citation>
    <scope>NUCLEOTIDE SEQUENCE [LARGE SCALE GENOMIC DNA]</scope>
    <source>
        <strain evidence="2 3">PSR21</strain>
    </source>
</reference>
<sequence length="131" mass="13625">MNWEFETLLHGESDHRDWFVTGVYAAVLALLVTVVVGSRLVVGDLIYGMALPWLLVGTPPLASLVSAGRGGGLIESVVIGLLPTGLFALFALTDGLLAGALLVVAGVCLAGAVVGFVTGYAGRELLRLYQD</sequence>
<evidence type="ECO:0000313" key="3">
    <source>
        <dbReference type="Proteomes" id="UP001596547"/>
    </source>
</evidence>
<dbReference type="GeneID" id="79315875"/>
<dbReference type="EMBL" id="JBHTBF010000002">
    <property type="protein sequence ID" value="MFC7317455.1"/>
    <property type="molecule type" value="Genomic_DNA"/>
</dbReference>
<evidence type="ECO:0000313" key="2">
    <source>
        <dbReference type="EMBL" id="MFC7317455.1"/>
    </source>
</evidence>
<dbReference type="Proteomes" id="UP001596547">
    <property type="component" value="Unassembled WGS sequence"/>
</dbReference>
<organism evidence="2 3">
    <name type="scientific">Halomarina halobia</name>
    <dbReference type="NCBI Taxonomy" id="3033386"/>
    <lineage>
        <taxon>Archaea</taxon>
        <taxon>Methanobacteriati</taxon>
        <taxon>Methanobacteriota</taxon>
        <taxon>Stenosarchaea group</taxon>
        <taxon>Halobacteria</taxon>
        <taxon>Halobacteriales</taxon>
        <taxon>Natronomonadaceae</taxon>
        <taxon>Halomarina</taxon>
    </lineage>
</organism>
<keyword evidence="1" id="KW-0812">Transmembrane</keyword>
<proteinExistence type="predicted"/>
<feature type="transmembrane region" description="Helical" evidence="1">
    <location>
        <begin position="18"/>
        <end position="40"/>
    </location>
</feature>
<feature type="transmembrane region" description="Helical" evidence="1">
    <location>
        <begin position="98"/>
        <end position="121"/>
    </location>
</feature>
<evidence type="ECO:0000256" key="1">
    <source>
        <dbReference type="SAM" id="Phobius"/>
    </source>
</evidence>
<feature type="transmembrane region" description="Helical" evidence="1">
    <location>
        <begin position="72"/>
        <end position="92"/>
    </location>
</feature>